<comment type="caution">
    <text evidence="1">The sequence shown here is derived from an EMBL/GenBank/DDBJ whole genome shotgun (WGS) entry which is preliminary data.</text>
</comment>
<name>A0A0R2D1P3_9LACO</name>
<organism evidence="1 2">
    <name type="scientific">Lentilactobacillus senioris DSM 24302 = JCM 17472</name>
    <dbReference type="NCBI Taxonomy" id="1423802"/>
    <lineage>
        <taxon>Bacteria</taxon>
        <taxon>Bacillati</taxon>
        <taxon>Bacillota</taxon>
        <taxon>Bacilli</taxon>
        <taxon>Lactobacillales</taxon>
        <taxon>Lactobacillaceae</taxon>
        <taxon>Lentilactobacillus</taxon>
    </lineage>
</organism>
<dbReference type="EMBL" id="AYZR01000004">
    <property type="protein sequence ID" value="KRM94425.1"/>
    <property type="molecule type" value="Genomic_DNA"/>
</dbReference>
<gene>
    <name evidence="1" type="ORF">FC56_GL001380</name>
</gene>
<proteinExistence type="predicted"/>
<accession>A0A0R2D1P3</accession>
<evidence type="ECO:0000313" key="1">
    <source>
        <dbReference type="EMBL" id="KRM94425.1"/>
    </source>
</evidence>
<dbReference type="AlphaFoldDB" id="A0A0R2D1P3"/>
<dbReference type="Proteomes" id="UP000051256">
    <property type="component" value="Unassembled WGS sequence"/>
</dbReference>
<keyword evidence="2" id="KW-1185">Reference proteome</keyword>
<protein>
    <submittedName>
        <fullName evidence="1">Uncharacterized protein</fullName>
    </submittedName>
</protein>
<evidence type="ECO:0000313" key="2">
    <source>
        <dbReference type="Proteomes" id="UP000051256"/>
    </source>
</evidence>
<sequence>MDCGHYRPVTSCIPGNKKRTTRSYTDLIEVQEEKPFIEQYGDYYQKPNGGN</sequence>
<reference evidence="1 2" key="1">
    <citation type="journal article" date="2015" name="Genome Announc.">
        <title>Expanding the biotechnology potential of lactobacilli through comparative genomics of 213 strains and associated genera.</title>
        <authorList>
            <person name="Sun Z."/>
            <person name="Harris H.M."/>
            <person name="McCann A."/>
            <person name="Guo C."/>
            <person name="Argimon S."/>
            <person name="Zhang W."/>
            <person name="Yang X."/>
            <person name="Jeffery I.B."/>
            <person name="Cooney J.C."/>
            <person name="Kagawa T.F."/>
            <person name="Liu W."/>
            <person name="Song Y."/>
            <person name="Salvetti E."/>
            <person name="Wrobel A."/>
            <person name="Rasinkangas P."/>
            <person name="Parkhill J."/>
            <person name="Rea M.C."/>
            <person name="O'Sullivan O."/>
            <person name="Ritari J."/>
            <person name="Douillard F.P."/>
            <person name="Paul Ross R."/>
            <person name="Yang R."/>
            <person name="Briner A.E."/>
            <person name="Felis G.E."/>
            <person name="de Vos W.M."/>
            <person name="Barrangou R."/>
            <person name="Klaenhammer T.R."/>
            <person name="Caufield P.W."/>
            <person name="Cui Y."/>
            <person name="Zhang H."/>
            <person name="O'Toole P.W."/>
        </authorList>
    </citation>
    <scope>NUCLEOTIDE SEQUENCE [LARGE SCALE GENOMIC DNA]</scope>
    <source>
        <strain evidence="1 2">DSM 24302</strain>
    </source>
</reference>